<feature type="compositionally biased region" description="Basic residues" evidence="1">
    <location>
        <begin position="181"/>
        <end position="193"/>
    </location>
</feature>
<organism evidence="2 3">
    <name type="scientific">Hypholoma sublateritium (strain FD-334 SS-4)</name>
    <dbReference type="NCBI Taxonomy" id="945553"/>
    <lineage>
        <taxon>Eukaryota</taxon>
        <taxon>Fungi</taxon>
        <taxon>Dikarya</taxon>
        <taxon>Basidiomycota</taxon>
        <taxon>Agaricomycotina</taxon>
        <taxon>Agaricomycetes</taxon>
        <taxon>Agaricomycetidae</taxon>
        <taxon>Agaricales</taxon>
        <taxon>Agaricineae</taxon>
        <taxon>Strophariaceae</taxon>
        <taxon>Hypholoma</taxon>
    </lineage>
</organism>
<name>A0A0D2NJT5_HYPSF</name>
<feature type="region of interest" description="Disordered" evidence="1">
    <location>
        <begin position="148"/>
        <end position="193"/>
    </location>
</feature>
<gene>
    <name evidence="2" type="ORF">HYPSUDRAFT_1055036</name>
</gene>
<dbReference type="Proteomes" id="UP000054270">
    <property type="component" value="Unassembled WGS sequence"/>
</dbReference>
<reference evidence="3" key="1">
    <citation type="submission" date="2014-04" db="EMBL/GenBank/DDBJ databases">
        <title>Evolutionary Origins and Diversification of the Mycorrhizal Mutualists.</title>
        <authorList>
            <consortium name="DOE Joint Genome Institute"/>
            <consortium name="Mycorrhizal Genomics Consortium"/>
            <person name="Kohler A."/>
            <person name="Kuo A."/>
            <person name="Nagy L.G."/>
            <person name="Floudas D."/>
            <person name="Copeland A."/>
            <person name="Barry K.W."/>
            <person name="Cichocki N."/>
            <person name="Veneault-Fourrey C."/>
            <person name="LaButti K."/>
            <person name="Lindquist E.A."/>
            <person name="Lipzen A."/>
            <person name="Lundell T."/>
            <person name="Morin E."/>
            <person name="Murat C."/>
            <person name="Riley R."/>
            <person name="Ohm R."/>
            <person name="Sun H."/>
            <person name="Tunlid A."/>
            <person name="Henrissat B."/>
            <person name="Grigoriev I.V."/>
            <person name="Hibbett D.S."/>
            <person name="Martin F."/>
        </authorList>
    </citation>
    <scope>NUCLEOTIDE SEQUENCE [LARGE SCALE GENOMIC DNA]</scope>
    <source>
        <strain evidence="3">FD-334 SS-4</strain>
    </source>
</reference>
<protein>
    <submittedName>
        <fullName evidence="2">Uncharacterized protein</fullName>
    </submittedName>
</protein>
<sequence length="193" mass="21594">MSPRWPCLRSLIKTAVRICPWQGQLKCVTICWPGAMRSVVCTASRAMQELGISLIHTRTSSWPFHSAALQARPVRHLTLAFYAPLRRALTHQLTSQLLACKITSGVAHTHGCYQRCREIGRAPCRCVNMQLPMALSHLPVALHRRYPHSSYPRPASTPPLRSTKTPGASDDAPFPRSACSHSRRARCVHRKQS</sequence>
<keyword evidence="3" id="KW-1185">Reference proteome</keyword>
<proteinExistence type="predicted"/>
<dbReference type="EMBL" id="KN817614">
    <property type="protein sequence ID" value="KJA16836.1"/>
    <property type="molecule type" value="Genomic_DNA"/>
</dbReference>
<dbReference type="AlphaFoldDB" id="A0A0D2NJT5"/>
<evidence type="ECO:0000313" key="3">
    <source>
        <dbReference type="Proteomes" id="UP000054270"/>
    </source>
</evidence>
<evidence type="ECO:0000256" key="1">
    <source>
        <dbReference type="SAM" id="MobiDB-lite"/>
    </source>
</evidence>
<accession>A0A0D2NJT5</accession>
<evidence type="ECO:0000313" key="2">
    <source>
        <dbReference type="EMBL" id="KJA16836.1"/>
    </source>
</evidence>